<dbReference type="InterPro" id="IPR035914">
    <property type="entry name" value="Sperma_CUB_dom_sf"/>
</dbReference>
<dbReference type="EMBL" id="KB097542">
    <property type="protein sequence ID" value="ESN95137.1"/>
    <property type="molecule type" value="Genomic_DNA"/>
</dbReference>
<feature type="compositionally biased region" description="Polar residues" evidence="1">
    <location>
        <begin position="592"/>
        <end position="609"/>
    </location>
</feature>
<accession>T1FF33</accession>
<feature type="region of interest" description="Disordered" evidence="1">
    <location>
        <begin position="433"/>
        <end position="512"/>
    </location>
</feature>
<protein>
    <recommendedName>
        <fullName evidence="5">CUB domain-containing protein</fullName>
    </recommendedName>
</protein>
<dbReference type="SUPFAM" id="SSF49854">
    <property type="entry name" value="Spermadhesin, CUB domain"/>
    <property type="match status" value="1"/>
</dbReference>
<evidence type="ECO:0000256" key="1">
    <source>
        <dbReference type="SAM" id="MobiDB-lite"/>
    </source>
</evidence>
<gene>
    <name evidence="3" type="primary">20207432</name>
    <name evidence="2" type="ORF">HELRODRAFT_179733</name>
</gene>
<feature type="compositionally biased region" description="Pro residues" evidence="1">
    <location>
        <begin position="548"/>
        <end position="579"/>
    </location>
</feature>
<keyword evidence="4" id="KW-1185">Reference proteome</keyword>
<dbReference type="AlphaFoldDB" id="T1FF33"/>
<reference evidence="4" key="1">
    <citation type="submission" date="2012-12" db="EMBL/GenBank/DDBJ databases">
        <authorList>
            <person name="Hellsten U."/>
            <person name="Grimwood J."/>
            <person name="Chapman J.A."/>
            <person name="Shapiro H."/>
            <person name="Aerts A."/>
            <person name="Otillar R.P."/>
            <person name="Terry A.Y."/>
            <person name="Boore J.L."/>
            <person name="Simakov O."/>
            <person name="Marletaz F."/>
            <person name="Cho S.-J."/>
            <person name="Edsinger-Gonzales E."/>
            <person name="Havlak P."/>
            <person name="Kuo D.-H."/>
            <person name="Larsson T."/>
            <person name="Lv J."/>
            <person name="Arendt D."/>
            <person name="Savage R."/>
            <person name="Osoegawa K."/>
            <person name="de Jong P."/>
            <person name="Lindberg D.R."/>
            <person name="Seaver E.C."/>
            <person name="Weisblat D.A."/>
            <person name="Putnam N.H."/>
            <person name="Grigoriev I.V."/>
            <person name="Rokhsar D.S."/>
        </authorList>
    </citation>
    <scope>NUCLEOTIDE SEQUENCE</scope>
</reference>
<dbReference type="InParanoid" id="T1FF33"/>
<sequence length="609" mass="67862">MAGKSRIVTRPPSFSMPLKLEPSVHSNVCEAEDFEASCASDDDVVVIEDALLGMMEMTTKCVVADYGARGCSGDATTRLDYFCSAQRQACDSCQSPTSNHAHISGSQSGYITSSVTIDNRFGLSNKFELNKFDPIKFDPIKYDLVRCGGKSCPWRIEVNSGQTINLTLYDFGVAYFSMHHNKSNECYIYGQISEPSVLRSHKICGGRSKVSVIYNSVSNVVDVINTLTNSSLGQYVIYYEANGCSDYVPPDRGWAKRYNDRIVVGCNSSTSLHWEVTCVNRKQQRELMYPSSGPIISHYLTHEPHYDIDLDPKTIATLNTIQRKKHQQQQLLLQQQQQLTLDKKLNKKNLKIQQQQQKKRHKSSRSLSDGSRNVYARTKMEFRPLPSIPVSQGNRPIENTMEDYPYPISASIPSLPPSGGNLSSAECEQQIVHMPPTPGFNTASRKPAKPMRTSSNVKPLSSSSSAAVATSAATTPSTPQHQQQHSLPIIQQQQLHHPQPPKQPLPPAPTQHYTMLDPIEVQQLIARLPQQQQQQIYPQYHPLQLFSQPPPLQPSQPPQSTSPPPQQQHLQFPPPPPPLNEQGVALRPCREGSQQILNDSSQNGTSSWP</sequence>
<dbReference type="HOGENOM" id="CLU_448556_0_0_1"/>
<reference evidence="3" key="3">
    <citation type="submission" date="2015-06" db="UniProtKB">
        <authorList>
            <consortium name="EnsemblMetazoa"/>
        </authorList>
    </citation>
    <scope>IDENTIFICATION</scope>
</reference>
<dbReference type="GeneID" id="20207432"/>
<feature type="region of interest" description="Disordered" evidence="1">
    <location>
        <begin position="544"/>
        <end position="609"/>
    </location>
</feature>
<reference evidence="2 4" key="2">
    <citation type="journal article" date="2013" name="Nature">
        <title>Insights into bilaterian evolution from three spiralian genomes.</title>
        <authorList>
            <person name="Simakov O."/>
            <person name="Marletaz F."/>
            <person name="Cho S.J."/>
            <person name="Edsinger-Gonzales E."/>
            <person name="Havlak P."/>
            <person name="Hellsten U."/>
            <person name="Kuo D.H."/>
            <person name="Larsson T."/>
            <person name="Lv J."/>
            <person name="Arendt D."/>
            <person name="Savage R."/>
            <person name="Osoegawa K."/>
            <person name="de Jong P."/>
            <person name="Grimwood J."/>
            <person name="Chapman J.A."/>
            <person name="Shapiro H."/>
            <person name="Aerts A."/>
            <person name="Otillar R.P."/>
            <person name="Terry A.Y."/>
            <person name="Boore J.L."/>
            <person name="Grigoriev I.V."/>
            <person name="Lindberg D.R."/>
            <person name="Seaver E.C."/>
            <person name="Weisblat D.A."/>
            <person name="Putnam N.H."/>
            <person name="Rokhsar D.S."/>
        </authorList>
    </citation>
    <scope>NUCLEOTIDE SEQUENCE</scope>
</reference>
<evidence type="ECO:0000313" key="3">
    <source>
        <dbReference type="EnsemblMetazoa" id="HelroP179733"/>
    </source>
</evidence>
<dbReference type="Proteomes" id="UP000015101">
    <property type="component" value="Unassembled WGS sequence"/>
</dbReference>
<dbReference type="EMBL" id="AMQM01006932">
    <property type="status" value="NOT_ANNOTATED_CDS"/>
    <property type="molecule type" value="Genomic_DNA"/>
</dbReference>
<evidence type="ECO:0000313" key="2">
    <source>
        <dbReference type="EMBL" id="ESN95137.1"/>
    </source>
</evidence>
<feature type="region of interest" description="Disordered" evidence="1">
    <location>
        <begin position="349"/>
        <end position="373"/>
    </location>
</feature>
<dbReference type="STRING" id="6412.T1FF33"/>
<feature type="compositionally biased region" description="Pro residues" evidence="1">
    <location>
        <begin position="498"/>
        <end position="509"/>
    </location>
</feature>
<feature type="compositionally biased region" description="Low complexity" evidence="1">
    <location>
        <begin position="453"/>
        <end position="497"/>
    </location>
</feature>
<proteinExistence type="predicted"/>
<dbReference type="RefSeq" id="XP_009026785.1">
    <property type="nucleotide sequence ID" value="XM_009028537.1"/>
</dbReference>
<dbReference type="CTD" id="20207432"/>
<name>T1FF33_HELRO</name>
<evidence type="ECO:0000313" key="4">
    <source>
        <dbReference type="Proteomes" id="UP000015101"/>
    </source>
</evidence>
<dbReference type="EnsemblMetazoa" id="HelroT179733">
    <property type="protein sequence ID" value="HelroP179733"/>
    <property type="gene ID" value="HelroG179733"/>
</dbReference>
<evidence type="ECO:0008006" key="5">
    <source>
        <dbReference type="Google" id="ProtNLM"/>
    </source>
</evidence>
<dbReference type="EMBL" id="AMQM01006931">
    <property type="status" value="NOT_ANNOTATED_CDS"/>
    <property type="molecule type" value="Genomic_DNA"/>
</dbReference>
<dbReference type="KEGG" id="hro:HELRODRAFT_179733"/>
<organism evidence="3 4">
    <name type="scientific">Helobdella robusta</name>
    <name type="common">Californian leech</name>
    <dbReference type="NCBI Taxonomy" id="6412"/>
    <lineage>
        <taxon>Eukaryota</taxon>
        <taxon>Metazoa</taxon>
        <taxon>Spiralia</taxon>
        <taxon>Lophotrochozoa</taxon>
        <taxon>Annelida</taxon>
        <taxon>Clitellata</taxon>
        <taxon>Hirudinea</taxon>
        <taxon>Rhynchobdellida</taxon>
        <taxon>Glossiphoniidae</taxon>
        <taxon>Helobdella</taxon>
    </lineage>
</organism>
<dbReference type="EMBL" id="AMQM01006933">
    <property type="status" value="NOT_ANNOTATED_CDS"/>
    <property type="molecule type" value="Genomic_DNA"/>
</dbReference>
<dbReference type="OMA" id="THEPHYD"/>